<organism evidence="1 2">
    <name type="scientific">Triangularia verruculosa</name>
    <dbReference type="NCBI Taxonomy" id="2587418"/>
    <lineage>
        <taxon>Eukaryota</taxon>
        <taxon>Fungi</taxon>
        <taxon>Dikarya</taxon>
        <taxon>Ascomycota</taxon>
        <taxon>Pezizomycotina</taxon>
        <taxon>Sordariomycetes</taxon>
        <taxon>Sordariomycetidae</taxon>
        <taxon>Sordariales</taxon>
        <taxon>Podosporaceae</taxon>
        <taxon>Triangularia</taxon>
    </lineage>
</organism>
<keyword evidence="2" id="KW-1185">Reference proteome</keyword>
<evidence type="ECO:0000313" key="1">
    <source>
        <dbReference type="EMBL" id="KAK4196025.1"/>
    </source>
</evidence>
<dbReference type="AlphaFoldDB" id="A0AAN6XAV8"/>
<sequence>MDLLELDPSPTILVLITLHFRIYTSASSTEIQPAASSCANQDIKLPLISSTTFAHTLKTKTPSVTHFLRSIDTICLNHIFFSRPQILHTAVKSYQATSSIVWNTAPSTFGPDFGEVRRLPIHNIPSSSHLSEQLEMMRLRGHIDTILVEMAIEVDGLHHTGSRLGERETGSHGENKEEILSNVKAGDDDSNGHVDLDFRGLAKECLSVLQRMEAQSAEDKRH</sequence>
<accession>A0AAN6XAV8</accession>
<reference evidence="1" key="2">
    <citation type="submission" date="2023-05" db="EMBL/GenBank/DDBJ databases">
        <authorList>
            <consortium name="Lawrence Berkeley National Laboratory"/>
            <person name="Steindorff A."/>
            <person name="Hensen N."/>
            <person name="Bonometti L."/>
            <person name="Westerberg I."/>
            <person name="Brannstrom I.O."/>
            <person name="Guillou S."/>
            <person name="Cros-Aarteil S."/>
            <person name="Calhoun S."/>
            <person name="Haridas S."/>
            <person name="Kuo A."/>
            <person name="Mondo S."/>
            <person name="Pangilinan J."/>
            <person name="Riley R."/>
            <person name="Labutti K."/>
            <person name="Andreopoulos B."/>
            <person name="Lipzen A."/>
            <person name="Chen C."/>
            <person name="Yanf M."/>
            <person name="Daum C."/>
            <person name="Ng V."/>
            <person name="Clum A."/>
            <person name="Ohm R."/>
            <person name="Martin F."/>
            <person name="Silar P."/>
            <person name="Natvig D."/>
            <person name="Lalanne C."/>
            <person name="Gautier V."/>
            <person name="Ament-Velasquez S.L."/>
            <person name="Kruys A."/>
            <person name="Hutchinson M.I."/>
            <person name="Powell A.J."/>
            <person name="Barry K."/>
            <person name="Miller A.N."/>
            <person name="Grigoriev I.V."/>
            <person name="Debuchy R."/>
            <person name="Gladieux P."/>
            <person name="Thoren M.H."/>
            <person name="Johannesson H."/>
        </authorList>
    </citation>
    <scope>NUCLEOTIDE SEQUENCE</scope>
    <source>
        <strain evidence="1">CBS 315.58</strain>
    </source>
</reference>
<protein>
    <submittedName>
        <fullName evidence="1">Uncharacterized protein</fullName>
    </submittedName>
</protein>
<name>A0AAN6XAV8_9PEZI</name>
<reference evidence="1" key="1">
    <citation type="journal article" date="2023" name="Mol. Phylogenet. Evol.">
        <title>Genome-scale phylogeny and comparative genomics of the fungal order Sordariales.</title>
        <authorList>
            <person name="Hensen N."/>
            <person name="Bonometti L."/>
            <person name="Westerberg I."/>
            <person name="Brannstrom I.O."/>
            <person name="Guillou S."/>
            <person name="Cros-Aarteil S."/>
            <person name="Calhoun S."/>
            <person name="Haridas S."/>
            <person name="Kuo A."/>
            <person name="Mondo S."/>
            <person name="Pangilinan J."/>
            <person name="Riley R."/>
            <person name="LaButti K."/>
            <person name="Andreopoulos B."/>
            <person name="Lipzen A."/>
            <person name="Chen C."/>
            <person name="Yan M."/>
            <person name="Daum C."/>
            <person name="Ng V."/>
            <person name="Clum A."/>
            <person name="Steindorff A."/>
            <person name="Ohm R.A."/>
            <person name="Martin F."/>
            <person name="Silar P."/>
            <person name="Natvig D.O."/>
            <person name="Lalanne C."/>
            <person name="Gautier V."/>
            <person name="Ament-Velasquez S.L."/>
            <person name="Kruys A."/>
            <person name="Hutchinson M.I."/>
            <person name="Powell A.J."/>
            <person name="Barry K."/>
            <person name="Miller A.N."/>
            <person name="Grigoriev I.V."/>
            <person name="Debuchy R."/>
            <person name="Gladieux P."/>
            <person name="Hiltunen Thoren M."/>
            <person name="Johannesson H."/>
        </authorList>
    </citation>
    <scope>NUCLEOTIDE SEQUENCE</scope>
    <source>
        <strain evidence="1">CBS 315.58</strain>
    </source>
</reference>
<comment type="caution">
    <text evidence="1">The sequence shown here is derived from an EMBL/GenBank/DDBJ whole genome shotgun (WGS) entry which is preliminary data.</text>
</comment>
<gene>
    <name evidence="1" type="ORF">QBC40DRAFT_314623</name>
</gene>
<evidence type="ECO:0000313" key="2">
    <source>
        <dbReference type="Proteomes" id="UP001303160"/>
    </source>
</evidence>
<dbReference type="EMBL" id="MU863995">
    <property type="protein sequence ID" value="KAK4196025.1"/>
    <property type="molecule type" value="Genomic_DNA"/>
</dbReference>
<dbReference type="Proteomes" id="UP001303160">
    <property type="component" value="Unassembled WGS sequence"/>
</dbReference>
<proteinExistence type="predicted"/>